<evidence type="ECO:0000256" key="1">
    <source>
        <dbReference type="SAM" id="MobiDB-lite"/>
    </source>
</evidence>
<dbReference type="OrthoDB" id="767974at2759"/>
<evidence type="ECO:0000313" key="2">
    <source>
        <dbReference type="EMBL" id="OVA08761.1"/>
    </source>
</evidence>
<accession>A0A200QE72</accession>
<organism evidence="2 3">
    <name type="scientific">Macleaya cordata</name>
    <name type="common">Five-seeded plume-poppy</name>
    <name type="synonym">Bocconia cordata</name>
    <dbReference type="NCBI Taxonomy" id="56857"/>
    <lineage>
        <taxon>Eukaryota</taxon>
        <taxon>Viridiplantae</taxon>
        <taxon>Streptophyta</taxon>
        <taxon>Embryophyta</taxon>
        <taxon>Tracheophyta</taxon>
        <taxon>Spermatophyta</taxon>
        <taxon>Magnoliopsida</taxon>
        <taxon>Ranunculales</taxon>
        <taxon>Papaveraceae</taxon>
        <taxon>Papaveroideae</taxon>
        <taxon>Macleaya</taxon>
    </lineage>
</organism>
<comment type="caution">
    <text evidence="2">The sequence shown here is derived from an EMBL/GenBank/DDBJ whole genome shotgun (WGS) entry which is preliminary data.</text>
</comment>
<dbReference type="STRING" id="56857.A0A200QE72"/>
<dbReference type="PANTHER" id="PTHR36071">
    <property type="entry name" value="DNA DOUBLE-STRAND BREAK REPAIR PROTEIN"/>
    <property type="match status" value="1"/>
</dbReference>
<feature type="compositionally biased region" description="Polar residues" evidence="1">
    <location>
        <begin position="382"/>
        <end position="393"/>
    </location>
</feature>
<feature type="compositionally biased region" description="Polar residues" evidence="1">
    <location>
        <begin position="340"/>
        <end position="350"/>
    </location>
</feature>
<dbReference type="AlphaFoldDB" id="A0A200QE72"/>
<dbReference type="FunCoup" id="A0A200QE72">
    <property type="interactions" value="1030"/>
</dbReference>
<keyword evidence="3" id="KW-1185">Reference proteome</keyword>
<gene>
    <name evidence="2" type="ORF">BVC80_123g3</name>
</gene>
<evidence type="ECO:0000313" key="3">
    <source>
        <dbReference type="Proteomes" id="UP000195402"/>
    </source>
</evidence>
<dbReference type="OMA" id="DMDTIPK"/>
<dbReference type="PANTHER" id="PTHR36071:SF1">
    <property type="entry name" value="DNA DOUBLE-STRAND BREAK REPAIR PROTEIN"/>
    <property type="match status" value="1"/>
</dbReference>
<reference evidence="2 3" key="1">
    <citation type="journal article" date="2017" name="Mol. Plant">
        <title>The Genome of Medicinal Plant Macleaya cordata Provides New Insights into Benzylisoquinoline Alkaloids Metabolism.</title>
        <authorList>
            <person name="Liu X."/>
            <person name="Liu Y."/>
            <person name="Huang P."/>
            <person name="Ma Y."/>
            <person name="Qing Z."/>
            <person name="Tang Q."/>
            <person name="Cao H."/>
            <person name="Cheng P."/>
            <person name="Zheng Y."/>
            <person name="Yuan Z."/>
            <person name="Zhou Y."/>
            <person name="Liu J."/>
            <person name="Tang Z."/>
            <person name="Zhuo Y."/>
            <person name="Zhang Y."/>
            <person name="Yu L."/>
            <person name="Huang J."/>
            <person name="Yang P."/>
            <person name="Peng Q."/>
            <person name="Zhang J."/>
            <person name="Jiang W."/>
            <person name="Zhang Z."/>
            <person name="Lin K."/>
            <person name="Ro D.K."/>
            <person name="Chen X."/>
            <person name="Xiong X."/>
            <person name="Shang Y."/>
            <person name="Huang S."/>
            <person name="Zeng J."/>
        </authorList>
    </citation>
    <scope>NUCLEOTIDE SEQUENCE [LARGE SCALE GENOMIC DNA]</scope>
    <source>
        <strain evidence="3">cv. BLH2017</strain>
        <tissue evidence="2">Root</tissue>
    </source>
</reference>
<dbReference type="InParanoid" id="A0A200QE72"/>
<name>A0A200QE72_MACCD</name>
<feature type="region of interest" description="Disordered" evidence="1">
    <location>
        <begin position="322"/>
        <end position="401"/>
    </location>
</feature>
<protein>
    <submittedName>
        <fullName evidence="2">Uncharacterized protein</fullName>
    </submittedName>
</protein>
<sequence>MATGSSVMSEKTRWKLKKIIQEYLLKILRNPNHKDHKRLLTDFPLLVKDPRNFQETRVKLMNSNLTSHHCAATKLLEGLEDMPSQTLSAMRRKLNGVQGDPPQLHPAKSGWTRDRLVKFVRRKCTNMLSKVSEGDELQKPLAKAMAVAVLSLKLTMKNPNISMPDFCRFSPDIEGLQNEILKAIWFLKKMNIRNLEVKDLQSLLDPKAEIPNSHFRPTIRRMLIEYLFECSDMVIIPNPLLETIAIITRSCSPNVAAMHFSKEDIEEEVEIVLSISSQMKQIAWDWLSDRNIDEEFTDAYMEDIIESDDDDQLLEPQIGESICSDEESIGESTPDDYVLPTSTSDGNGSPLSPKANRNIKSNSHEGSEPEQIIFPDSGNPYFGSSSTSCQESSVPHRPQHTSGNQYLAIQEICDDTSLFAHRLIGRVLDEFLHIESVDIEESKSSYLRGGLSSPGDCAVSKGMRTSDVDMSGPVLVKVVEELLPNFTKSGIERVKEFMGIPP</sequence>
<dbReference type="Proteomes" id="UP000195402">
    <property type="component" value="Unassembled WGS sequence"/>
</dbReference>
<proteinExistence type="predicted"/>
<dbReference type="EMBL" id="MVGT01002287">
    <property type="protein sequence ID" value="OVA08761.1"/>
    <property type="molecule type" value="Genomic_DNA"/>
</dbReference>